<evidence type="ECO:0000256" key="1">
    <source>
        <dbReference type="ARBA" id="ARBA00004141"/>
    </source>
</evidence>
<feature type="domain" description="Integral membrane bound transporter" evidence="6">
    <location>
        <begin position="215"/>
        <end position="330"/>
    </location>
</feature>
<keyword evidence="2 5" id="KW-0812">Transmembrane</keyword>
<comment type="subcellular location">
    <subcellularLocation>
        <location evidence="1">Membrane</location>
        <topology evidence="1">Multi-pass membrane protein</topology>
    </subcellularLocation>
</comment>
<dbReference type="EMBL" id="JAAIUO010000001">
    <property type="protein sequence ID" value="NSK13604.1"/>
    <property type="molecule type" value="Genomic_DNA"/>
</dbReference>
<dbReference type="RefSeq" id="WP_173814207.1">
    <property type="nucleotide sequence ID" value="NZ_JAAITX010000001.1"/>
</dbReference>
<feature type="transmembrane region" description="Helical" evidence="5">
    <location>
        <begin position="252"/>
        <end position="269"/>
    </location>
</feature>
<evidence type="ECO:0000256" key="3">
    <source>
        <dbReference type="ARBA" id="ARBA00022989"/>
    </source>
</evidence>
<dbReference type="EMBL" id="JAAITX010000001">
    <property type="protein sequence ID" value="NVH57267.1"/>
    <property type="molecule type" value="Genomic_DNA"/>
</dbReference>
<evidence type="ECO:0000256" key="2">
    <source>
        <dbReference type="ARBA" id="ARBA00022692"/>
    </source>
</evidence>
<feature type="transmembrane region" description="Helical" evidence="5">
    <location>
        <begin position="110"/>
        <end position="126"/>
    </location>
</feature>
<evidence type="ECO:0000313" key="10">
    <source>
        <dbReference type="Proteomes" id="UP000701680"/>
    </source>
</evidence>
<proteinExistence type="predicted"/>
<feature type="transmembrane region" description="Helical" evidence="5">
    <location>
        <begin position="88"/>
        <end position="104"/>
    </location>
</feature>
<dbReference type="AlphaFoldDB" id="A0A850HGE6"/>
<name>A0A850HGE6_9FIRM</name>
<reference evidence="9 10" key="1">
    <citation type="journal article" date="2020" name="Cell Host Microbe">
        <title>Functional and Genomic Variation between Human-Derived Isolates of Lachnospiraceae Reveals Inter- and Intra-Species Diversity.</title>
        <authorList>
            <person name="Sorbara M.T."/>
            <person name="Littmann E.R."/>
            <person name="Fontana E."/>
            <person name="Moody T.U."/>
            <person name="Kohout C.E."/>
            <person name="Gjonbalaj M."/>
            <person name="Eaton V."/>
            <person name="Seok R."/>
            <person name="Leiner I.M."/>
            <person name="Pamer E.G."/>
        </authorList>
    </citation>
    <scope>NUCLEOTIDE SEQUENCE [LARGE SCALE GENOMIC DNA]</scope>
    <source>
        <strain evidence="8 9">MSK.17.11</strain>
        <strain evidence="7 10">MSK.17.38</strain>
    </source>
</reference>
<keyword evidence="3 5" id="KW-1133">Transmembrane helix</keyword>
<dbReference type="Pfam" id="PF13515">
    <property type="entry name" value="FUSC_2"/>
    <property type="match status" value="1"/>
</dbReference>
<keyword evidence="4 5" id="KW-0472">Membrane</keyword>
<evidence type="ECO:0000313" key="8">
    <source>
        <dbReference type="EMBL" id="NVH57267.1"/>
    </source>
</evidence>
<organism evidence="8 9">
    <name type="scientific">Dorea phocaeensis</name>
    <dbReference type="NCBI Taxonomy" id="2040291"/>
    <lineage>
        <taxon>Bacteria</taxon>
        <taxon>Bacillati</taxon>
        <taxon>Bacillota</taxon>
        <taxon>Clostridia</taxon>
        <taxon>Lachnospirales</taxon>
        <taxon>Lachnospiraceae</taxon>
        <taxon>Dorea</taxon>
    </lineage>
</organism>
<dbReference type="Proteomes" id="UP000528555">
    <property type="component" value="Unassembled WGS sequence"/>
</dbReference>
<evidence type="ECO:0000256" key="5">
    <source>
        <dbReference type="SAM" id="Phobius"/>
    </source>
</evidence>
<evidence type="ECO:0000259" key="6">
    <source>
        <dbReference type="Pfam" id="PF13515"/>
    </source>
</evidence>
<feature type="transmembrane region" description="Helical" evidence="5">
    <location>
        <begin position="155"/>
        <end position="175"/>
    </location>
</feature>
<evidence type="ECO:0000313" key="7">
    <source>
        <dbReference type="EMBL" id="NSK13604.1"/>
    </source>
</evidence>
<feature type="transmembrane region" description="Helical" evidence="5">
    <location>
        <begin position="61"/>
        <end position="81"/>
    </location>
</feature>
<dbReference type="InterPro" id="IPR049453">
    <property type="entry name" value="Memb_transporter_dom"/>
</dbReference>
<evidence type="ECO:0000256" key="4">
    <source>
        <dbReference type="ARBA" id="ARBA00023136"/>
    </source>
</evidence>
<feature type="transmembrane region" description="Helical" evidence="5">
    <location>
        <begin position="300"/>
        <end position="321"/>
    </location>
</feature>
<dbReference type="GO" id="GO:0016020">
    <property type="term" value="C:membrane"/>
    <property type="evidence" value="ECO:0007669"/>
    <property type="project" value="UniProtKB-SubCell"/>
</dbReference>
<keyword evidence="9" id="KW-1185">Reference proteome</keyword>
<dbReference type="Proteomes" id="UP000701680">
    <property type="component" value="Unassembled WGS sequence"/>
</dbReference>
<feature type="transmembrane region" description="Helical" evidence="5">
    <location>
        <begin position="275"/>
        <end position="293"/>
    </location>
</feature>
<feature type="transmembrane region" description="Helical" evidence="5">
    <location>
        <begin position="32"/>
        <end position="55"/>
    </location>
</feature>
<comment type="caution">
    <text evidence="8">The sequence shown here is derived from an EMBL/GenBank/DDBJ whole genome shotgun (WGS) entry which is preliminary data.</text>
</comment>
<gene>
    <name evidence="8" type="ORF">G5A66_01120</name>
    <name evidence="7" type="ORF">G5A75_01690</name>
</gene>
<evidence type="ECO:0000313" key="9">
    <source>
        <dbReference type="Proteomes" id="UP000528555"/>
    </source>
</evidence>
<protein>
    <submittedName>
        <fullName evidence="8">FUSC family protein</fullName>
    </submittedName>
</protein>
<accession>A0A850HGE6</accession>
<reference evidence="8" key="2">
    <citation type="submission" date="2020-02" db="EMBL/GenBank/DDBJ databases">
        <authorList>
            <person name="Littmann E."/>
            <person name="Sorbara M."/>
        </authorList>
    </citation>
    <scope>NUCLEOTIDE SEQUENCE</scope>
    <source>
        <strain evidence="8">MSK.17.11</strain>
        <strain evidence="7">MSK.17.38</strain>
    </source>
</reference>
<sequence>MTFYQELQLNQEGSKALIRSVSGRREKLHHTAIYMCKIAITMMFCMCFVMAYGQIFGQENSIVGVVILLFLMVFKNADFGIDRKDSQLVLALVFGILLIGPKLANLTGPIVGMLINTAAIFVLVFLSCHNLLMSNHSTVVLGYLLLYGYDVSGTAFTVRIGALAVGAALTMIVFYRGHKNRVYKRTIRDLFREIDLKSSRTRWQIALTLGIASVMAAAEILHLPRSMWAGIAAMSVMLPFENDSKKRSDARIPGNIIGGILFLLLYLWLSPSFLAYAGIIGGIGVGLSASYRWQSVFNTFGAIAVAAGLFGLPAAIFLRIAHNIFGSLYGRIFYRFFNRTIDRFCPCPTVE</sequence>